<evidence type="ECO:0000256" key="2">
    <source>
        <dbReference type="ARBA" id="ARBA00004167"/>
    </source>
</evidence>
<dbReference type="Proteomes" id="UP000824540">
    <property type="component" value="Unassembled WGS sequence"/>
</dbReference>
<dbReference type="Gene3D" id="2.60.40.420">
    <property type="entry name" value="Cupredoxins - blue copper proteins"/>
    <property type="match status" value="3"/>
</dbReference>
<evidence type="ECO:0000256" key="15">
    <source>
        <dbReference type="ARBA" id="ARBA00023180"/>
    </source>
</evidence>
<keyword evidence="7" id="KW-0479">Metal-binding</keyword>
<evidence type="ECO:0000256" key="5">
    <source>
        <dbReference type="ARBA" id="ARBA00022448"/>
    </source>
</evidence>
<dbReference type="GO" id="GO:0004322">
    <property type="term" value="F:ferroxidase activity"/>
    <property type="evidence" value="ECO:0007669"/>
    <property type="project" value="UniProtKB-EC"/>
</dbReference>
<proteinExistence type="inferred from homology"/>
<dbReference type="InterPro" id="IPR033138">
    <property type="entry name" value="Cu_oxidase_CS"/>
</dbReference>
<evidence type="ECO:0000256" key="6">
    <source>
        <dbReference type="ARBA" id="ARBA00022692"/>
    </source>
</evidence>
<keyword evidence="11" id="KW-0560">Oxidoreductase</keyword>
<dbReference type="InterPro" id="IPR045087">
    <property type="entry name" value="Cu-oxidase_fam"/>
</dbReference>
<protein>
    <recommendedName>
        <fullName evidence="4">ferroxidase</fullName>
        <ecNumber evidence="4">1.16.3.1</ecNumber>
    </recommendedName>
</protein>
<organism evidence="18 19">
    <name type="scientific">Albula glossodonta</name>
    <name type="common">roundjaw bonefish</name>
    <dbReference type="NCBI Taxonomy" id="121402"/>
    <lineage>
        <taxon>Eukaryota</taxon>
        <taxon>Metazoa</taxon>
        <taxon>Chordata</taxon>
        <taxon>Craniata</taxon>
        <taxon>Vertebrata</taxon>
        <taxon>Euteleostomi</taxon>
        <taxon>Actinopterygii</taxon>
        <taxon>Neopterygii</taxon>
        <taxon>Teleostei</taxon>
        <taxon>Albuliformes</taxon>
        <taxon>Albulidae</taxon>
        <taxon>Albula</taxon>
    </lineage>
</organism>
<keyword evidence="15" id="KW-0325">Glycoprotein</keyword>
<evidence type="ECO:0000256" key="1">
    <source>
        <dbReference type="ARBA" id="ARBA00001935"/>
    </source>
</evidence>
<comment type="subcellular location">
    <subcellularLocation>
        <location evidence="2">Membrane</location>
        <topology evidence="2">Single-pass membrane protein</topology>
    </subcellularLocation>
</comment>
<evidence type="ECO:0000256" key="7">
    <source>
        <dbReference type="ARBA" id="ARBA00022723"/>
    </source>
</evidence>
<dbReference type="EMBL" id="JAFBMS010000006">
    <property type="protein sequence ID" value="KAG9351427.1"/>
    <property type="molecule type" value="Genomic_DNA"/>
</dbReference>
<keyword evidence="6" id="KW-0812">Transmembrane</keyword>
<feature type="non-terminal residue" evidence="18">
    <location>
        <position position="1"/>
    </location>
</feature>
<keyword evidence="13" id="KW-0472">Membrane</keyword>
<dbReference type="OrthoDB" id="2121828at2759"/>
<evidence type="ECO:0000256" key="11">
    <source>
        <dbReference type="ARBA" id="ARBA00023002"/>
    </source>
</evidence>
<sequence length="967" mass="108945">MSCRSATSKLPVRSTLLLRQSNYAQCFCALYPDGTAGKMKLDDMVPPGGNHTYTWIAEPDFGPTEEDTNCLTWVYHSHINAERDVSSGLIGPILICKKGTLLQMSNNQTTLSRTDVDQDFFLLFSIVNENLSWYLKENIQTFCFDPTGVDPDDEDFQESNTMHAINGYMFGNLPGLNMCLNQTVAWHLIGMGNQLDIHSVSFNGQTLLNQGHRMDTISLFPASFVTAQMVPLTPGNWMLSCQVNDHLQAGMQAFYQVSLCGEEDGSEVAAGGRIRRYYIAAEEDLWNYAPLGYDTFNNRSLVDPGSQSEVFFGKEGGRLGGVYKKVHYVAYTNENFTTKVEQTAVERHLGILGPVIQAETGDTLLVVFLNKASRKYSLQPHGMQYDKAFEGMSYQDGVPNDGSQVQPGERFTYRWTVKEGPSPNDPACISYLYYSASDLVKDTNSGLVGPLLLCRRGALNESGSQRGVDKEFFLLFSVLDENLSWYLEENVRMFGTNESKLEDEDFMESNKMHAINGLMYGNLRGLDLCLGDRVAWHSLGLGTETDMHGVYFQGNTFKREGMTRDTFGLFPHKSVTISMQPDTTGIFEVSCRTTDHYLGGMKQQYSVTQCTEQNVTQTDSPPPIVQYFIASEEVEWDYSPSRDSELQITNSTKESSMFVGKGENRIGSKYKKVVYREYTDITFKTRKQRLPHEEHLQILGPIIRAEVGERILVTFKNNATYPFSMHAHGVKTLTGQPAPAQPGGTQQYVWDIPERSGPGVSDPNCISFAYYSSVDFVKDTASGLLGPLVVCRKGTLDQSRQRKDVDREFVLLFLVFDENESWYLRDNIQTYLNKDPNTFAMTNDFMMSNKMHAINGKLYGNLQGLILFKGEKADWYFLGMGNEMDLHTVHFHGQTFIYRTDQAHRADVFDLFPGTFQTVEMIADNPGTWLLHCHVSAHMREGMETVFTVLNRTGETQGQRSVGMLWA</sequence>
<comment type="similarity">
    <text evidence="3">Belongs to the multicopper oxidase family.</text>
</comment>
<comment type="cofactor">
    <cofactor evidence="1">
        <name>Cu cation</name>
        <dbReference type="ChEBI" id="CHEBI:23378"/>
    </cofactor>
</comment>
<keyword evidence="19" id="KW-1185">Reference proteome</keyword>
<dbReference type="Pfam" id="PF07731">
    <property type="entry name" value="Cu-oxidase_2"/>
    <property type="match status" value="2"/>
</dbReference>
<evidence type="ECO:0000256" key="3">
    <source>
        <dbReference type="ARBA" id="ARBA00010609"/>
    </source>
</evidence>
<evidence type="ECO:0000256" key="4">
    <source>
        <dbReference type="ARBA" id="ARBA00013107"/>
    </source>
</evidence>
<evidence type="ECO:0000256" key="8">
    <source>
        <dbReference type="ARBA" id="ARBA00022729"/>
    </source>
</evidence>
<feature type="domain" description="Plastocyanin-like" evidence="17">
    <location>
        <begin position="697"/>
        <end position="791"/>
    </location>
</feature>
<evidence type="ECO:0000256" key="9">
    <source>
        <dbReference type="ARBA" id="ARBA00022737"/>
    </source>
</evidence>
<dbReference type="SUPFAM" id="SSF49503">
    <property type="entry name" value="Cupredoxins"/>
    <property type="match status" value="6"/>
</dbReference>
<dbReference type="GO" id="GO:0005886">
    <property type="term" value="C:plasma membrane"/>
    <property type="evidence" value="ECO:0007669"/>
    <property type="project" value="TreeGrafter"/>
</dbReference>
<keyword evidence="9" id="KW-0677">Repeat</keyword>
<comment type="caution">
    <text evidence="18">The sequence shown here is derived from an EMBL/GenBank/DDBJ whole genome shotgun (WGS) entry which is preliminary data.</text>
</comment>
<dbReference type="PANTHER" id="PTHR11709">
    <property type="entry name" value="MULTI-COPPER OXIDASE"/>
    <property type="match status" value="1"/>
</dbReference>
<dbReference type="InterPro" id="IPR002355">
    <property type="entry name" value="Cu_oxidase_Cu_BS"/>
</dbReference>
<reference evidence="18" key="1">
    <citation type="thesis" date="2021" institute="BYU ScholarsArchive" country="Provo, UT, USA">
        <title>Applications of and Algorithms for Genome Assembly and Genomic Analyses with an Emphasis on Marine Teleosts.</title>
        <authorList>
            <person name="Pickett B.D."/>
        </authorList>
    </citation>
    <scope>NUCLEOTIDE SEQUENCE</scope>
    <source>
        <strain evidence="18">HI-2016</strain>
    </source>
</reference>
<feature type="domain" description="Plastocyanin-like" evidence="16">
    <location>
        <begin position="835"/>
        <end position="950"/>
    </location>
</feature>
<evidence type="ECO:0000313" key="19">
    <source>
        <dbReference type="Proteomes" id="UP000824540"/>
    </source>
</evidence>
<gene>
    <name evidence="18" type="ORF">JZ751_022677</name>
</gene>
<keyword evidence="10" id="KW-1133">Transmembrane helix</keyword>
<dbReference type="InterPro" id="IPR011706">
    <property type="entry name" value="Cu-oxidase_C"/>
</dbReference>
<dbReference type="EC" id="1.16.3.1" evidence="4"/>
<dbReference type="InterPro" id="IPR011707">
    <property type="entry name" value="Cu-oxidase-like_N"/>
</dbReference>
<evidence type="ECO:0000256" key="10">
    <source>
        <dbReference type="ARBA" id="ARBA00022989"/>
    </source>
</evidence>
<evidence type="ECO:0000256" key="12">
    <source>
        <dbReference type="ARBA" id="ARBA00023065"/>
    </source>
</evidence>
<dbReference type="GO" id="GO:0006826">
    <property type="term" value="P:iron ion transport"/>
    <property type="evidence" value="ECO:0007669"/>
    <property type="project" value="TreeGrafter"/>
</dbReference>
<keyword evidence="12" id="KW-0406">Ion transport</keyword>
<keyword evidence="5" id="KW-0813">Transport</keyword>
<name>A0A8T2PMZ9_9TELE</name>
<feature type="domain" description="Plastocyanin-like" evidence="16">
    <location>
        <begin position="184"/>
        <end position="253"/>
    </location>
</feature>
<dbReference type="InterPro" id="IPR008972">
    <property type="entry name" value="Cupredoxin"/>
</dbReference>
<dbReference type="GO" id="GO:0005507">
    <property type="term" value="F:copper ion binding"/>
    <property type="evidence" value="ECO:0007669"/>
    <property type="project" value="InterPro"/>
</dbReference>
<accession>A0A8T2PMZ9</accession>
<keyword evidence="14" id="KW-1015">Disulfide bond</keyword>
<dbReference type="Pfam" id="PF07732">
    <property type="entry name" value="Cu-oxidase_3"/>
    <property type="match status" value="2"/>
</dbReference>
<keyword evidence="8" id="KW-0732">Signal</keyword>
<evidence type="ECO:0000256" key="13">
    <source>
        <dbReference type="ARBA" id="ARBA00023136"/>
    </source>
</evidence>
<feature type="domain" description="Plastocyanin-like" evidence="17">
    <location>
        <begin position="330"/>
        <end position="452"/>
    </location>
</feature>
<dbReference type="FunFam" id="2.60.40.420:FF:000002">
    <property type="entry name" value="Hephaestin like 1"/>
    <property type="match status" value="2"/>
</dbReference>
<dbReference type="PROSITE" id="PS00079">
    <property type="entry name" value="MULTICOPPER_OXIDASE1"/>
    <property type="match status" value="3"/>
</dbReference>
<dbReference type="AlphaFoldDB" id="A0A8T2PMZ9"/>
<evidence type="ECO:0000313" key="18">
    <source>
        <dbReference type="EMBL" id="KAG9351427.1"/>
    </source>
</evidence>
<dbReference type="PANTHER" id="PTHR11709:SF504">
    <property type="entry name" value="PLASTOCYANIN-LIKE DOMAIN-CONTAINING PROTEIN"/>
    <property type="match status" value="1"/>
</dbReference>
<dbReference type="PROSITE" id="PS00080">
    <property type="entry name" value="MULTICOPPER_OXIDASE2"/>
    <property type="match status" value="1"/>
</dbReference>
<evidence type="ECO:0000259" key="16">
    <source>
        <dbReference type="Pfam" id="PF07731"/>
    </source>
</evidence>
<evidence type="ECO:0000259" key="17">
    <source>
        <dbReference type="Pfam" id="PF07732"/>
    </source>
</evidence>
<evidence type="ECO:0000256" key="14">
    <source>
        <dbReference type="ARBA" id="ARBA00023157"/>
    </source>
</evidence>